<dbReference type="InterPro" id="IPR035905">
    <property type="entry name" value="Barstar-like_sf"/>
</dbReference>
<feature type="domain" description="Barstar (barnase inhibitor)" evidence="2">
    <location>
        <begin position="1"/>
        <end position="85"/>
    </location>
</feature>
<reference evidence="3 5" key="1">
    <citation type="submission" date="2015-07" db="EMBL/GenBank/DDBJ databases">
        <title>Draft Genome Sequence of Streptomyces antibioticus, IMRU 3720 reveals insights in the evolution of actinomycin biosynthetic gene clusters in Streptomyces.</title>
        <authorList>
            <person name="Crnovcic I."/>
            <person name="Ruckert C."/>
            <person name="Kalinowksi J."/>
            <person name="Keller U."/>
        </authorList>
    </citation>
    <scope>NUCLEOTIDE SEQUENCE [LARGE SCALE GENOMIC DNA]</scope>
    <source>
        <strain evidence="3 5">DSM 41481</strain>
    </source>
</reference>
<dbReference type="Gene3D" id="3.30.370.10">
    <property type="entry name" value="Barstar-like"/>
    <property type="match status" value="1"/>
</dbReference>
<evidence type="ECO:0000259" key="2">
    <source>
        <dbReference type="Pfam" id="PF01337"/>
    </source>
</evidence>
<reference evidence="4 6" key="2">
    <citation type="submission" date="2020-03" db="EMBL/GenBank/DDBJ databases">
        <title>Is there a link between lipid content and antibiotic production in Streptomyces?</title>
        <authorList>
            <person name="David M."/>
            <person name="Lejeune C."/>
            <person name="Abreu S."/>
            <person name="Thibessard A."/>
            <person name="Leblond P."/>
            <person name="Chaminade P."/>
            <person name="Virolle M.-J."/>
        </authorList>
    </citation>
    <scope>NUCLEOTIDE SEQUENCE [LARGE SCALE GENOMIC DNA]</scope>
    <source>
        <strain evidence="4 6">DSM 41481</strain>
    </source>
</reference>
<dbReference type="Pfam" id="PF01337">
    <property type="entry name" value="Barstar"/>
    <property type="match status" value="1"/>
</dbReference>
<evidence type="ECO:0000313" key="6">
    <source>
        <dbReference type="Proteomes" id="UP000502504"/>
    </source>
</evidence>
<evidence type="ECO:0000313" key="3">
    <source>
        <dbReference type="EMBL" id="OOQ50342.1"/>
    </source>
</evidence>
<gene>
    <name evidence="3" type="ORF">AFM16_21015</name>
    <name evidence="4" type="ORF">HCX60_21380</name>
</gene>
<keyword evidence="5" id="KW-1185">Reference proteome</keyword>
<accession>A0AAE6YBG3</accession>
<dbReference type="Proteomes" id="UP000190306">
    <property type="component" value="Chromosome"/>
</dbReference>
<dbReference type="EMBL" id="CP050692">
    <property type="protein sequence ID" value="QIT45764.1"/>
    <property type="molecule type" value="Genomic_DNA"/>
</dbReference>
<sequence length="97" mass="11049">MAVVEVSGAEIDSPEKFHRVLARELDFGPYYGANLAALWDRLSTDVERPVELIWRDAETSRDAMGASAFGDLRDLLLRVQAQDEDFGWQDRFTVRFA</sequence>
<dbReference type="AlphaFoldDB" id="A0AAE6YBG3"/>
<proteinExistence type="inferred from homology"/>
<name>A0AAE6YBG3_STRAT</name>
<evidence type="ECO:0000313" key="5">
    <source>
        <dbReference type="Proteomes" id="UP000190306"/>
    </source>
</evidence>
<organism evidence="4 6">
    <name type="scientific">Streptomyces antibioticus</name>
    <dbReference type="NCBI Taxonomy" id="1890"/>
    <lineage>
        <taxon>Bacteria</taxon>
        <taxon>Bacillati</taxon>
        <taxon>Actinomycetota</taxon>
        <taxon>Actinomycetes</taxon>
        <taxon>Kitasatosporales</taxon>
        <taxon>Streptomycetaceae</taxon>
        <taxon>Streptomyces</taxon>
    </lineage>
</organism>
<dbReference type="EMBL" id="LHQL01000010">
    <property type="protein sequence ID" value="OOQ50342.1"/>
    <property type="molecule type" value="Genomic_DNA"/>
</dbReference>
<dbReference type="RefSeq" id="WP_078634287.1">
    <property type="nucleotide sequence ID" value="NZ_CM007717.1"/>
</dbReference>
<comment type="similarity">
    <text evidence="1">Belongs to the barstar family.</text>
</comment>
<evidence type="ECO:0000256" key="1">
    <source>
        <dbReference type="ARBA" id="ARBA00006845"/>
    </source>
</evidence>
<dbReference type="SUPFAM" id="SSF52038">
    <property type="entry name" value="Barstar-related"/>
    <property type="match status" value="1"/>
</dbReference>
<protein>
    <submittedName>
        <fullName evidence="4">Barnase inhibitor</fullName>
    </submittedName>
</protein>
<evidence type="ECO:0000313" key="4">
    <source>
        <dbReference type="EMBL" id="QIT45764.1"/>
    </source>
</evidence>
<dbReference type="Proteomes" id="UP000502504">
    <property type="component" value="Chromosome"/>
</dbReference>
<dbReference type="InterPro" id="IPR000468">
    <property type="entry name" value="Barstar"/>
</dbReference>